<evidence type="ECO:0000313" key="2">
    <source>
        <dbReference type="EMBL" id="KAA0998189.1"/>
    </source>
</evidence>
<evidence type="ECO:0000313" key="3">
    <source>
        <dbReference type="Proteomes" id="UP000325273"/>
    </source>
</evidence>
<feature type="signal peptide" evidence="1">
    <location>
        <begin position="1"/>
        <end position="18"/>
    </location>
</feature>
<dbReference type="EMBL" id="VTUZ01000063">
    <property type="protein sequence ID" value="KAA0998189.1"/>
    <property type="molecule type" value="Genomic_DNA"/>
</dbReference>
<feature type="chain" id="PRO_5022858502" evidence="1">
    <location>
        <begin position="19"/>
        <end position="70"/>
    </location>
</feature>
<proteinExistence type="predicted"/>
<reference evidence="2 3" key="1">
    <citation type="submission" date="2019-08" db="EMBL/GenBank/DDBJ databases">
        <title>Paraburkholderia sp. DCY113.</title>
        <authorList>
            <person name="Kang J."/>
        </authorList>
    </citation>
    <scope>NUCLEOTIDE SEQUENCE [LARGE SCALE GENOMIC DNA]</scope>
    <source>
        <strain evidence="2 3">DCY113</strain>
    </source>
</reference>
<comment type="caution">
    <text evidence="2">The sequence shown here is derived from an EMBL/GenBank/DDBJ whole genome shotgun (WGS) entry which is preliminary data.</text>
</comment>
<dbReference type="RefSeq" id="WP_149676155.1">
    <property type="nucleotide sequence ID" value="NZ_VTUZ01000063.1"/>
</dbReference>
<protein>
    <submittedName>
        <fullName evidence="2">Uncharacterized protein</fullName>
    </submittedName>
</protein>
<evidence type="ECO:0000256" key="1">
    <source>
        <dbReference type="SAM" id="SignalP"/>
    </source>
</evidence>
<keyword evidence="1" id="KW-0732">Signal</keyword>
<keyword evidence="3" id="KW-1185">Reference proteome</keyword>
<dbReference type="AlphaFoldDB" id="A0A5B0G8C7"/>
<dbReference type="Proteomes" id="UP000325273">
    <property type="component" value="Unassembled WGS sequence"/>
</dbReference>
<name>A0A5B0G8C7_9BURK</name>
<accession>A0A5B0G8C7</accession>
<organism evidence="2 3">
    <name type="scientific">Paraburkholderia panacisoli</name>
    <dbReference type="NCBI Taxonomy" id="2603818"/>
    <lineage>
        <taxon>Bacteria</taxon>
        <taxon>Pseudomonadati</taxon>
        <taxon>Pseudomonadota</taxon>
        <taxon>Betaproteobacteria</taxon>
        <taxon>Burkholderiales</taxon>
        <taxon>Burkholderiaceae</taxon>
        <taxon>Paraburkholderia</taxon>
    </lineage>
</organism>
<gene>
    <name evidence="2" type="ORF">FVF58_45725</name>
</gene>
<sequence length="70" mass="7488">MRFALGLLFVFLSLAAYAVTESDLLPVNEAFPLTGSVSGPQQVTLDFGTRLPRASSSWTIASRQKGEGVN</sequence>